<dbReference type="GeneID" id="113215656"/>
<dbReference type="GO" id="GO:0005737">
    <property type="term" value="C:cytoplasm"/>
    <property type="evidence" value="ECO:0007669"/>
    <property type="project" value="TreeGrafter"/>
</dbReference>
<evidence type="ECO:0000256" key="7">
    <source>
        <dbReference type="ARBA" id="ARBA00023212"/>
    </source>
</evidence>
<comment type="similarity">
    <text evidence="2">Belongs to the DRC9 family.</text>
</comment>
<dbReference type="RefSeq" id="XP_052123024.1">
    <property type="nucleotide sequence ID" value="XM_052267064.1"/>
</dbReference>
<keyword evidence="6" id="KW-0969">Cilium</keyword>
<name>A0A9C6U4N9_FRAOC</name>
<protein>
    <recommendedName>
        <fullName evidence="3">Dynein regulatory complex protein 9</fullName>
    </recommendedName>
    <alternativeName>
        <fullName evidence="9">IQ domain-containing protein G</fullName>
    </alternativeName>
</protein>
<evidence type="ECO:0000256" key="10">
    <source>
        <dbReference type="SAM" id="Coils"/>
    </source>
</evidence>
<dbReference type="Proteomes" id="UP000504606">
    <property type="component" value="Unplaced"/>
</dbReference>
<reference evidence="12" key="1">
    <citation type="submission" date="2025-08" db="UniProtKB">
        <authorList>
            <consortium name="RefSeq"/>
        </authorList>
    </citation>
    <scope>IDENTIFICATION</scope>
    <source>
        <tissue evidence="12">Whole organism</tissue>
    </source>
</reference>
<gene>
    <name evidence="12" type="primary">LOC113215656</name>
</gene>
<dbReference type="InterPro" id="IPR000048">
    <property type="entry name" value="IQ_motif_EF-hand-BS"/>
</dbReference>
<dbReference type="PANTHER" id="PTHR14871:SF1">
    <property type="entry name" value="DYNEIN REGULATORY COMPLEX PROTEIN 9"/>
    <property type="match status" value="1"/>
</dbReference>
<dbReference type="KEGG" id="foc:113215656"/>
<evidence type="ECO:0000313" key="12">
    <source>
        <dbReference type="RefSeq" id="XP_052123024.1"/>
    </source>
</evidence>
<evidence type="ECO:0000256" key="1">
    <source>
        <dbReference type="ARBA" id="ARBA00004611"/>
    </source>
</evidence>
<dbReference type="CDD" id="cd23766">
    <property type="entry name" value="IQCG"/>
    <property type="match status" value="1"/>
</dbReference>
<evidence type="ECO:0000256" key="5">
    <source>
        <dbReference type="ARBA" id="ARBA00022846"/>
    </source>
</evidence>
<evidence type="ECO:0000256" key="6">
    <source>
        <dbReference type="ARBA" id="ARBA00023069"/>
    </source>
</evidence>
<keyword evidence="11" id="KW-1185">Reference proteome</keyword>
<keyword evidence="5" id="KW-0282">Flagellum</keyword>
<keyword evidence="4" id="KW-0963">Cytoplasm</keyword>
<dbReference type="GO" id="GO:0044782">
    <property type="term" value="P:cilium organization"/>
    <property type="evidence" value="ECO:0007669"/>
    <property type="project" value="TreeGrafter"/>
</dbReference>
<sequence>MEEDNARVDKIQRDRALVQEALRLQRQWLRGAGGRRWSREALLEAPLCRLVREEERRVADEAVMLVDSARGAGRADSLRSKVQAEEQQARARLRAMREERAQLQEEARSLRARTALGAAVTDRWERARLQQRQRLLLDQEAALRTALEAARQDLRLEVRAHCELVEHLRQAARALEDQADEWRSRYDEVAAGWDARLAALKVRRQEHGRQLRAVRKELARRERFKKDFLAYKAARDQQLEERARMHTAATRIQSWWRMTMVRKGLGPYKRIAKKKKKKKK</sequence>
<dbReference type="PANTHER" id="PTHR14871">
    <property type="entry name" value="DYNEIN REGULATORY COMPLEX PROTEIN 9"/>
    <property type="match status" value="1"/>
</dbReference>
<keyword evidence="7" id="KW-0206">Cytoskeleton</keyword>
<dbReference type="Pfam" id="PF00612">
    <property type="entry name" value="IQ"/>
    <property type="match status" value="1"/>
</dbReference>
<organism evidence="11 12">
    <name type="scientific">Frankliniella occidentalis</name>
    <name type="common">Western flower thrips</name>
    <name type="synonym">Euthrips occidentalis</name>
    <dbReference type="NCBI Taxonomy" id="133901"/>
    <lineage>
        <taxon>Eukaryota</taxon>
        <taxon>Metazoa</taxon>
        <taxon>Ecdysozoa</taxon>
        <taxon>Arthropoda</taxon>
        <taxon>Hexapoda</taxon>
        <taxon>Insecta</taxon>
        <taxon>Pterygota</taxon>
        <taxon>Neoptera</taxon>
        <taxon>Paraneoptera</taxon>
        <taxon>Thysanoptera</taxon>
        <taxon>Terebrantia</taxon>
        <taxon>Thripoidea</taxon>
        <taxon>Thripidae</taxon>
        <taxon>Frankliniella</taxon>
    </lineage>
</organism>
<dbReference type="AlphaFoldDB" id="A0A9C6U4N9"/>
<feature type="coiled-coil region" evidence="10">
    <location>
        <begin position="165"/>
        <end position="217"/>
    </location>
</feature>
<evidence type="ECO:0000256" key="3">
    <source>
        <dbReference type="ARBA" id="ARBA00013738"/>
    </source>
</evidence>
<evidence type="ECO:0000256" key="2">
    <source>
        <dbReference type="ARBA" id="ARBA00008222"/>
    </source>
</evidence>
<dbReference type="InterPro" id="IPR042618">
    <property type="entry name" value="IQCG"/>
</dbReference>
<evidence type="ECO:0000256" key="9">
    <source>
        <dbReference type="ARBA" id="ARBA00032183"/>
    </source>
</evidence>
<dbReference type="PROSITE" id="PS50096">
    <property type="entry name" value="IQ"/>
    <property type="match status" value="1"/>
</dbReference>
<evidence type="ECO:0000313" key="11">
    <source>
        <dbReference type="Proteomes" id="UP000504606"/>
    </source>
</evidence>
<keyword evidence="10" id="KW-0175">Coiled coil</keyword>
<evidence type="ECO:0000256" key="4">
    <source>
        <dbReference type="ARBA" id="ARBA00022490"/>
    </source>
</evidence>
<feature type="coiled-coil region" evidence="10">
    <location>
        <begin position="79"/>
        <end position="113"/>
    </location>
</feature>
<accession>A0A9C6U4N9</accession>
<evidence type="ECO:0000256" key="8">
    <source>
        <dbReference type="ARBA" id="ARBA00023273"/>
    </source>
</evidence>
<dbReference type="OrthoDB" id="10254713at2759"/>
<comment type="subcellular location">
    <subcellularLocation>
        <location evidence="1">Cytoplasm</location>
        <location evidence="1">Cytoskeleton</location>
        <location evidence="1">Flagellum axoneme</location>
    </subcellularLocation>
</comment>
<keyword evidence="8" id="KW-0966">Cell projection</keyword>
<proteinExistence type="inferred from homology"/>
<dbReference type="GO" id="GO:0031514">
    <property type="term" value="C:motile cilium"/>
    <property type="evidence" value="ECO:0007669"/>
    <property type="project" value="TreeGrafter"/>
</dbReference>